<proteinExistence type="predicted"/>
<protein>
    <submittedName>
        <fullName evidence="1">Uncharacterized protein</fullName>
    </submittedName>
</protein>
<dbReference type="OrthoDB" id="9794005at2"/>
<sequence length="124" mass="14535">MAKKILAAANNKEQKYFMEEEFKFLPDTIKEDLKRICVYMAEKLNCTFLVGFDDNGDVYFETIKHEGDFDFDEIGAELEIKRLQKEELELFRAMELWYVLFCTKEGAPAKEELMRRAAAEGKTL</sequence>
<dbReference type="InterPro" id="IPR046143">
    <property type="entry name" value="DUF6145"/>
</dbReference>
<dbReference type="AlphaFoldDB" id="A0A401LFN6"/>
<organism evidence="1 2">
    <name type="scientific">Anaerotignum faecicola</name>
    <dbReference type="NCBI Taxonomy" id="2358141"/>
    <lineage>
        <taxon>Bacteria</taxon>
        <taxon>Bacillati</taxon>
        <taxon>Bacillota</taxon>
        <taxon>Clostridia</taxon>
        <taxon>Lachnospirales</taxon>
        <taxon>Anaerotignaceae</taxon>
        <taxon>Anaerotignum</taxon>
    </lineage>
</organism>
<keyword evidence="2" id="KW-1185">Reference proteome</keyword>
<dbReference type="Pfam" id="PF19642">
    <property type="entry name" value="DUF6145"/>
    <property type="match status" value="1"/>
</dbReference>
<name>A0A401LFN6_9FIRM</name>
<reference evidence="1 2" key="1">
    <citation type="submission" date="2018-10" db="EMBL/GenBank/DDBJ databases">
        <title>Draft Genome Sequence of Anaerotignum sp. KCTC 15736.</title>
        <authorList>
            <person name="Choi S.H."/>
            <person name="Kim J.S."/>
            <person name="Kang S.W."/>
            <person name="Lee J.S."/>
            <person name="Park S.H."/>
        </authorList>
    </citation>
    <scope>NUCLEOTIDE SEQUENCE [LARGE SCALE GENOMIC DNA]</scope>
    <source>
        <strain evidence="1 2">KCTC 15736</strain>
    </source>
</reference>
<accession>A0A401LFN6</accession>
<gene>
    <name evidence="1" type="ORF">KGMB03357_19850</name>
</gene>
<dbReference type="EMBL" id="BHVZ01000014">
    <property type="protein sequence ID" value="GCB30324.1"/>
    <property type="molecule type" value="Genomic_DNA"/>
</dbReference>
<comment type="caution">
    <text evidence="1">The sequence shown here is derived from an EMBL/GenBank/DDBJ whole genome shotgun (WGS) entry which is preliminary data.</text>
</comment>
<evidence type="ECO:0000313" key="1">
    <source>
        <dbReference type="EMBL" id="GCB30324.1"/>
    </source>
</evidence>
<dbReference type="GeneID" id="86195001"/>
<dbReference type="Proteomes" id="UP000287361">
    <property type="component" value="Unassembled WGS sequence"/>
</dbReference>
<dbReference type="RefSeq" id="WP_016407040.1">
    <property type="nucleotide sequence ID" value="NZ_DAVZTY010000005.1"/>
</dbReference>
<evidence type="ECO:0000313" key="2">
    <source>
        <dbReference type="Proteomes" id="UP000287361"/>
    </source>
</evidence>